<feature type="compositionally biased region" description="Basic and acidic residues" evidence="7">
    <location>
        <begin position="321"/>
        <end position="340"/>
    </location>
</feature>
<keyword evidence="6" id="KW-0175">Coiled coil</keyword>
<evidence type="ECO:0000256" key="5">
    <source>
        <dbReference type="ARBA" id="ARBA00023242"/>
    </source>
</evidence>
<keyword evidence="1" id="KW-0805">Transcription regulation</keyword>
<dbReference type="Pfam" id="PF03131">
    <property type="entry name" value="bZIP_Maf"/>
    <property type="match status" value="1"/>
</dbReference>
<dbReference type="CDD" id="cd14698">
    <property type="entry name" value="bZIP_CNC"/>
    <property type="match status" value="1"/>
</dbReference>
<keyword evidence="5" id="KW-0539">Nucleus</keyword>
<evidence type="ECO:0000256" key="7">
    <source>
        <dbReference type="SAM" id="MobiDB-lite"/>
    </source>
</evidence>
<feature type="coiled-coil region" evidence="6">
    <location>
        <begin position="382"/>
        <end position="409"/>
    </location>
</feature>
<dbReference type="FunCoup" id="A0A212FCH5">
    <property type="interactions" value="104"/>
</dbReference>
<feature type="region of interest" description="Disordered" evidence="7">
    <location>
        <begin position="764"/>
        <end position="846"/>
    </location>
</feature>
<dbReference type="PANTHER" id="PTHR24411">
    <property type="entry name" value="NUCLEAR FACTOR ERYTHROID 2-RELATED FACTOR"/>
    <property type="match status" value="1"/>
</dbReference>
<dbReference type="GO" id="GO:0000978">
    <property type="term" value="F:RNA polymerase II cis-regulatory region sequence-specific DNA binding"/>
    <property type="evidence" value="ECO:0007669"/>
    <property type="project" value="InterPro"/>
</dbReference>
<reference evidence="9 10" key="1">
    <citation type="journal article" date="2011" name="Cell">
        <title>The monarch butterfly genome yields insights into long-distance migration.</title>
        <authorList>
            <person name="Zhan S."/>
            <person name="Merlin C."/>
            <person name="Boore J.L."/>
            <person name="Reppert S.M."/>
        </authorList>
    </citation>
    <scope>NUCLEOTIDE SEQUENCE [LARGE SCALE GENOMIC DNA]</scope>
    <source>
        <strain evidence="9">F-2</strain>
    </source>
</reference>
<evidence type="ECO:0000256" key="1">
    <source>
        <dbReference type="ARBA" id="ARBA00023015"/>
    </source>
</evidence>
<sequence>MIALKKLYGDELLRLALVLSLLKANPEEYHELETQQLAGLHITNGTDWSLEHEARTLIRPRHVHPKSLDHILMNYERQLFEELNSLGRYNYLETNDRPWYNQPVYTYLLNDVATDTIAPALGQEESQQVEDNVSADENVAQEVKVEEEKEETAVVTLSADFLQNHTESDIFAEIASRSFDVNEFLNPEMQIKKEEDLMIEVKKEKEIEDVFSDNAIDDFVPYFTARSEKIELGEANSVFNQNIADLQDYDEFDVKELNNLEHLDVKQQQENLEQYLLENTPLDSEVYELAPMFEEEMIVKRERASTSFTSASSSGVSEMDSSSKDLDVKLEPDEGHHSGEELTQEDMNLIEVLWKQDVDMGFSLEDPLQMSNYIKDGPQATRVNVSEELKNKQEQIEKVKATLLDEKEDDPWAGLSYTVDTETGEYVIQGDLPGELVNEERFNLLEETLRLVELGDEGDAKDEQPQAVEGSSSGSMLHPAMRHVPHHPLAHYHNQQQVSDTRERCRRVINEVSRAADLTRTATDRQTRWGWAPNALLTNDMSTVAASSAHGGAGYAPNYHAPIPPIPEKHHEAYGAPAPLDGAYKVEAAHHPQQHDGLYYQTPTEPQQDGFLQSILNDEDLQLMDMAMNEGMYTMRMLDGAPTVHQTHAHMPVAAERDSASDSAVSSMGSERVPSLSDGEWCDGSDSAQEFHSSKFRPYEAAYGRERSHAPQKKHHMFGKRSFQEQPSQETRPVVKYECEQTYHEMHMHADYTPRQHIPPQLGVQPTLDINSPHSSHALQHTTLPSPNPPRFGFSSGDRVRHNHTYSAALPPTEERLPTRDKRVRRLTDGSTSDSGSGHLSRDEKRAKALGIPLEVQDIINLPMDEFNERLSKHDLSEAQLSLIRDIRRRGKNKVAAQNCRKRKLDQITSLADEVRTVRDRKARTQRDRHNLLADRQKLKERFAALYRHVFQHLRDPEGRPLSSSQYSLQQAADGSVVLVPRMGGATHSFTFTARPLHEPDGGGPRAEEQLRALVRHRPRTARGWVAAF</sequence>
<feature type="compositionally biased region" description="Polar residues" evidence="7">
    <location>
        <begin position="768"/>
        <end position="785"/>
    </location>
</feature>
<dbReference type="PANTHER" id="PTHR24411:SF55">
    <property type="entry name" value="SEGMENTATION PROTEIN CAP'N'COLLAR"/>
    <property type="match status" value="1"/>
</dbReference>
<dbReference type="InterPro" id="IPR008917">
    <property type="entry name" value="TF_DNA-bd_sf"/>
</dbReference>
<dbReference type="GO" id="GO:0005634">
    <property type="term" value="C:nucleus"/>
    <property type="evidence" value="ECO:0007669"/>
    <property type="project" value="TreeGrafter"/>
</dbReference>
<comment type="caution">
    <text evidence="9">The sequence shown here is derived from an EMBL/GenBank/DDBJ whole genome shotgun (WGS) entry which is preliminary data.</text>
</comment>
<feature type="domain" description="BZIP" evidence="8">
    <location>
        <begin position="883"/>
        <end position="946"/>
    </location>
</feature>
<evidence type="ECO:0000313" key="10">
    <source>
        <dbReference type="Proteomes" id="UP000007151"/>
    </source>
</evidence>
<dbReference type="GO" id="GO:0000981">
    <property type="term" value="F:DNA-binding transcription factor activity, RNA polymerase II-specific"/>
    <property type="evidence" value="ECO:0007669"/>
    <property type="project" value="TreeGrafter"/>
</dbReference>
<dbReference type="EMBL" id="AGBW02009189">
    <property type="protein sequence ID" value="OWR51441.1"/>
    <property type="molecule type" value="Genomic_DNA"/>
</dbReference>
<keyword evidence="10" id="KW-1185">Reference proteome</keyword>
<feature type="region of interest" description="Disordered" evidence="7">
    <location>
        <begin position="309"/>
        <end position="343"/>
    </location>
</feature>
<dbReference type="SMART" id="SM00338">
    <property type="entry name" value="BRLZ"/>
    <property type="match status" value="1"/>
</dbReference>
<dbReference type="InterPro" id="IPR047167">
    <property type="entry name" value="NFE2-like"/>
</dbReference>
<feature type="region of interest" description="Disordered" evidence="7">
    <location>
        <begin position="705"/>
        <end position="733"/>
    </location>
</feature>
<gene>
    <name evidence="9" type="ORF">KGM_214612</name>
</gene>
<evidence type="ECO:0000259" key="8">
    <source>
        <dbReference type="PROSITE" id="PS50217"/>
    </source>
</evidence>
<feature type="region of interest" description="Disordered" evidence="7">
    <location>
        <begin position="665"/>
        <end position="689"/>
    </location>
</feature>
<dbReference type="KEGG" id="dpl:KGM_214612"/>
<keyword evidence="4" id="KW-0804">Transcription</keyword>
<dbReference type="InParanoid" id="A0A212FCH5"/>
<evidence type="ECO:0000256" key="3">
    <source>
        <dbReference type="ARBA" id="ARBA00023159"/>
    </source>
</evidence>
<dbReference type="PROSITE" id="PS00036">
    <property type="entry name" value="BZIP_BASIC"/>
    <property type="match status" value="1"/>
</dbReference>
<protein>
    <submittedName>
        <fullName evidence="9">Cap-n-collar</fullName>
    </submittedName>
</protein>
<evidence type="ECO:0000256" key="6">
    <source>
        <dbReference type="SAM" id="Coils"/>
    </source>
</evidence>
<dbReference type="STRING" id="278856.A0A212FCH5"/>
<evidence type="ECO:0000256" key="2">
    <source>
        <dbReference type="ARBA" id="ARBA00023125"/>
    </source>
</evidence>
<proteinExistence type="predicted"/>
<dbReference type="Proteomes" id="UP000007151">
    <property type="component" value="Unassembled WGS sequence"/>
</dbReference>
<keyword evidence="2" id="KW-0238">DNA-binding</keyword>
<dbReference type="SUPFAM" id="SSF47454">
    <property type="entry name" value="A DNA-binding domain in eukaryotic transcription factors"/>
    <property type="match status" value="1"/>
</dbReference>
<dbReference type="eggNOG" id="ENOG502S6YH">
    <property type="taxonomic scope" value="Eukaryota"/>
</dbReference>
<dbReference type="FunFam" id="1.10.880.10:FF:000004">
    <property type="entry name" value="Nuclear factor, erythroid 2"/>
    <property type="match status" value="1"/>
</dbReference>
<accession>A0A212FCH5</accession>
<feature type="compositionally biased region" description="Low complexity" evidence="7">
    <location>
        <begin position="829"/>
        <end position="838"/>
    </location>
</feature>
<evidence type="ECO:0000256" key="4">
    <source>
        <dbReference type="ARBA" id="ARBA00023163"/>
    </source>
</evidence>
<feature type="compositionally biased region" description="Basic residues" evidence="7">
    <location>
        <begin position="710"/>
        <end position="719"/>
    </location>
</feature>
<dbReference type="InterPro" id="IPR004827">
    <property type="entry name" value="bZIP"/>
</dbReference>
<organism evidence="9 10">
    <name type="scientific">Danaus plexippus plexippus</name>
    <dbReference type="NCBI Taxonomy" id="278856"/>
    <lineage>
        <taxon>Eukaryota</taxon>
        <taxon>Metazoa</taxon>
        <taxon>Ecdysozoa</taxon>
        <taxon>Arthropoda</taxon>
        <taxon>Hexapoda</taxon>
        <taxon>Insecta</taxon>
        <taxon>Pterygota</taxon>
        <taxon>Neoptera</taxon>
        <taxon>Endopterygota</taxon>
        <taxon>Lepidoptera</taxon>
        <taxon>Glossata</taxon>
        <taxon>Ditrysia</taxon>
        <taxon>Papilionoidea</taxon>
        <taxon>Nymphalidae</taxon>
        <taxon>Danainae</taxon>
        <taxon>Danaini</taxon>
        <taxon>Danaina</taxon>
        <taxon>Danaus</taxon>
        <taxon>Danaus</taxon>
    </lineage>
</organism>
<evidence type="ECO:0000313" key="9">
    <source>
        <dbReference type="EMBL" id="OWR51441.1"/>
    </source>
</evidence>
<dbReference type="PROSITE" id="PS50217">
    <property type="entry name" value="BZIP"/>
    <property type="match status" value="1"/>
</dbReference>
<keyword evidence="3" id="KW-0010">Activator</keyword>
<dbReference type="Gene3D" id="1.10.880.10">
    <property type="entry name" value="Transcription factor, Skn-1-like, DNA-binding domain"/>
    <property type="match status" value="1"/>
</dbReference>
<dbReference type="AlphaFoldDB" id="A0A212FCH5"/>
<feature type="compositionally biased region" description="Low complexity" evidence="7">
    <location>
        <begin position="309"/>
        <end position="320"/>
    </location>
</feature>
<name>A0A212FCH5_DANPL</name>
<dbReference type="InterPro" id="IPR004826">
    <property type="entry name" value="bZIP_Maf"/>
</dbReference>